<evidence type="ECO:0000313" key="4">
    <source>
        <dbReference type="EMBL" id="MDQ0225401.1"/>
    </source>
</evidence>
<accession>A0ABT9YZH8</accession>
<dbReference type="EMBL" id="JAUSTZ010000003">
    <property type="protein sequence ID" value="MDQ0225401.1"/>
    <property type="molecule type" value="Genomic_DNA"/>
</dbReference>
<feature type="compositionally biased region" description="Low complexity" evidence="1">
    <location>
        <begin position="164"/>
        <end position="192"/>
    </location>
</feature>
<feature type="compositionally biased region" description="Basic and acidic residues" evidence="1">
    <location>
        <begin position="47"/>
        <end position="62"/>
    </location>
</feature>
<feature type="chain" id="PRO_5045134341" evidence="2">
    <location>
        <begin position="23"/>
        <end position="296"/>
    </location>
</feature>
<dbReference type="PROSITE" id="PS51257">
    <property type="entry name" value="PROKAR_LIPOPROTEIN"/>
    <property type="match status" value="1"/>
</dbReference>
<feature type="signal peptide" evidence="2">
    <location>
        <begin position="1"/>
        <end position="22"/>
    </location>
</feature>
<keyword evidence="4" id="KW-0418">Kinase</keyword>
<feature type="compositionally biased region" description="Low complexity" evidence="1">
    <location>
        <begin position="107"/>
        <end position="156"/>
    </location>
</feature>
<evidence type="ECO:0000313" key="5">
    <source>
        <dbReference type="Proteomes" id="UP001232245"/>
    </source>
</evidence>
<keyword evidence="4" id="KW-0808">Transferase</keyword>
<feature type="domain" description="Transcobalamin-like C-terminal" evidence="3">
    <location>
        <begin position="213"/>
        <end position="288"/>
    </location>
</feature>
<reference evidence="4 5" key="1">
    <citation type="submission" date="2023-07" db="EMBL/GenBank/DDBJ databases">
        <title>Genomic Encyclopedia of Type Strains, Phase IV (KMG-IV): sequencing the most valuable type-strain genomes for metagenomic binning, comparative biology and taxonomic classification.</title>
        <authorList>
            <person name="Goeker M."/>
        </authorList>
    </citation>
    <scope>NUCLEOTIDE SEQUENCE [LARGE SCALE GENOMIC DNA]</scope>
    <source>
        <strain evidence="4 5">DSM 17723</strain>
    </source>
</reference>
<dbReference type="Proteomes" id="UP001232245">
    <property type="component" value="Unassembled WGS sequence"/>
</dbReference>
<keyword evidence="2" id="KW-0732">Signal</keyword>
<evidence type="ECO:0000259" key="3">
    <source>
        <dbReference type="Pfam" id="PF14478"/>
    </source>
</evidence>
<evidence type="ECO:0000256" key="1">
    <source>
        <dbReference type="SAM" id="MobiDB-lite"/>
    </source>
</evidence>
<evidence type="ECO:0000256" key="2">
    <source>
        <dbReference type="SAM" id="SignalP"/>
    </source>
</evidence>
<dbReference type="GO" id="GO:0016301">
    <property type="term" value="F:kinase activity"/>
    <property type="evidence" value="ECO:0007669"/>
    <property type="project" value="UniProtKB-KW"/>
</dbReference>
<dbReference type="RefSeq" id="WP_095297309.1">
    <property type="nucleotide sequence ID" value="NZ_CADEPK010000300.1"/>
</dbReference>
<proteinExistence type="predicted"/>
<dbReference type="Gene3D" id="2.170.130.30">
    <property type="match status" value="1"/>
</dbReference>
<feature type="compositionally biased region" description="Polar residues" evidence="1">
    <location>
        <begin position="84"/>
        <end position="99"/>
    </location>
</feature>
<dbReference type="Pfam" id="PF14478">
    <property type="entry name" value="DUF4430"/>
    <property type="match status" value="1"/>
</dbReference>
<dbReference type="InterPro" id="IPR027954">
    <property type="entry name" value="Transcobalamin-like_C"/>
</dbReference>
<gene>
    <name evidence="4" type="ORF">J2S02_001745</name>
</gene>
<feature type="compositionally biased region" description="Basic and acidic residues" evidence="1">
    <location>
        <begin position="69"/>
        <end position="83"/>
    </location>
</feature>
<feature type="region of interest" description="Disordered" evidence="1">
    <location>
        <begin position="30"/>
        <end position="192"/>
    </location>
</feature>
<sequence length="296" mass="31841">MKMGKIMLIALLSFFVFMSGCAKDEVVPMTDQSAAGEKASEENVADTQDKEEQADKKAESKQTDAANNIEEKQETDGEAKDDSAGTQKSVENTEPSSNTKKNETINTAPKTSTNTNETTGKENTATPNKSTTNNTASNNTTTNSADQSTKKTPTTKPTEEKQPTKQPTKPAATPNKQQTTPTQKAEPKQTVTVSVVSDTGTILSPTKVEIKEGQTVIDVTLAILKQRGIQVSVTGSGSSAYVEGINNLYEFDKGPLSGWMVKKNGVKLTRSSGAVQVKNGDTVQWIYTTNYVEDEK</sequence>
<protein>
    <submittedName>
        <fullName evidence="4">Chemotaxis protein histidine kinase CheA</fullName>
    </submittedName>
</protein>
<keyword evidence="5" id="KW-1185">Reference proteome</keyword>
<organism evidence="4 5">
    <name type="scientific">Metabacillus niabensis</name>
    <dbReference type="NCBI Taxonomy" id="324854"/>
    <lineage>
        <taxon>Bacteria</taxon>
        <taxon>Bacillati</taxon>
        <taxon>Bacillota</taxon>
        <taxon>Bacilli</taxon>
        <taxon>Bacillales</taxon>
        <taxon>Bacillaceae</taxon>
        <taxon>Metabacillus</taxon>
    </lineage>
</organism>
<comment type="caution">
    <text evidence="4">The sequence shown here is derived from an EMBL/GenBank/DDBJ whole genome shotgun (WGS) entry which is preliminary data.</text>
</comment>
<name>A0ABT9YZH8_9BACI</name>